<evidence type="ECO:0000313" key="2">
    <source>
        <dbReference type="Proteomes" id="UP000199334"/>
    </source>
</evidence>
<keyword evidence="2" id="KW-1185">Reference proteome</keyword>
<proteinExistence type="predicted"/>
<protein>
    <submittedName>
        <fullName evidence="1">Uncharacterized protein</fullName>
    </submittedName>
</protein>
<dbReference type="EMBL" id="FNIG01000004">
    <property type="protein sequence ID" value="SDN37556.1"/>
    <property type="molecule type" value="Genomic_DNA"/>
</dbReference>
<dbReference type="AlphaFoldDB" id="A0A1H0AWF6"/>
<evidence type="ECO:0000313" key="1">
    <source>
        <dbReference type="EMBL" id="SDN37556.1"/>
    </source>
</evidence>
<organism evidence="1 2">
    <name type="scientific">Tenuibacillus multivorans</name>
    <dbReference type="NCBI Taxonomy" id="237069"/>
    <lineage>
        <taxon>Bacteria</taxon>
        <taxon>Bacillati</taxon>
        <taxon>Bacillota</taxon>
        <taxon>Bacilli</taxon>
        <taxon>Bacillales</taxon>
        <taxon>Bacillaceae</taxon>
        <taxon>Tenuibacillus</taxon>
    </lineage>
</organism>
<sequence length="37" mass="4585">MYLFENQLHSVLYKDLQKKYLEQQEQAQEARRRKASN</sequence>
<accession>A0A1H0AWF6</accession>
<reference evidence="1 2" key="1">
    <citation type="submission" date="2016-10" db="EMBL/GenBank/DDBJ databases">
        <authorList>
            <person name="de Groot N.N."/>
        </authorList>
    </citation>
    <scope>NUCLEOTIDE SEQUENCE [LARGE SCALE GENOMIC DNA]</scope>
    <source>
        <strain evidence="1 2">CGMCC 1.3442</strain>
    </source>
</reference>
<name>A0A1H0AWF6_9BACI</name>
<gene>
    <name evidence="1" type="ORF">SAMN05216498_2100</name>
</gene>
<dbReference type="Proteomes" id="UP000199334">
    <property type="component" value="Unassembled WGS sequence"/>
</dbReference>